<organism evidence="2 3">
    <name type="scientific">Cirrhinus mrigala</name>
    <name type="common">Mrigala</name>
    <dbReference type="NCBI Taxonomy" id="683832"/>
    <lineage>
        <taxon>Eukaryota</taxon>
        <taxon>Metazoa</taxon>
        <taxon>Chordata</taxon>
        <taxon>Craniata</taxon>
        <taxon>Vertebrata</taxon>
        <taxon>Euteleostomi</taxon>
        <taxon>Actinopterygii</taxon>
        <taxon>Neopterygii</taxon>
        <taxon>Teleostei</taxon>
        <taxon>Ostariophysi</taxon>
        <taxon>Cypriniformes</taxon>
        <taxon>Cyprinidae</taxon>
        <taxon>Labeoninae</taxon>
        <taxon>Labeonini</taxon>
        <taxon>Cirrhinus</taxon>
    </lineage>
</organism>
<keyword evidence="3" id="KW-1185">Reference proteome</keyword>
<comment type="caution">
    <text evidence="2">The sequence shown here is derived from an EMBL/GenBank/DDBJ whole genome shotgun (WGS) entry which is preliminary data.</text>
</comment>
<dbReference type="PANTHER" id="PTHR47331">
    <property type="entry name" value="PHD-TYPE DOMAIN-CONTAINING PROTEIN"/>
    <property type="match status" value="1"/>
</dbReference>
<gene>
    <name evidence="2" type="ORF">M9458_057840</name>
</gene>
<accession>A0ABD0MDY9</accession>
<dbReference type="Pfam" id="PF05380">
    <property type="entry name" value="Peptidase_A17"/>
    <property type="match status" value="1"/>
</dbReference>
<reference evidence="2 3" key="1">
    <citation type="submission" date="2024-05" db="EMBL/GenBank/DDBJ databases">
        <title>Genome sequencing and assembly of Indian major carp, Cirrhinus mrigala (Hamilton, 1822).</title>
        <authorList>
            <person name="Mohindra V."/>
            <person name="Chowdhury L.M."/>
            <person name="Lal K."/>
            <person name="Jena J.K."/>
        </authorList>
    </citation>
    <scope>NUCLEOTIDE SEQUENCE [LARGE SCALE GENOMIC DNA]</scope>
    <source>
        <strain evidence="2">CM1030</strain>
        <tissue evidence="2">Blood</tissue>
    </source>
</reference>
<proteinExistence type="predicted"/>
<protein>
    <recommendedName>
        <fullName evidence="1">Integrase zinc-binding domain-containing protein</fullName>
    </recommendedName>
</protein>
<evidence type="ECO:0000313" key="3">
    <source>
        <dbReference type="Proteomes" id="UP001529510"/>
    </source>
</evidence>
<evidence type="ECO:0000313" key="2">
    <source>
        <dbReference type="EMBL" id="KAL0146901.1"/>
    </source>
</evidence>
<evidence type="ECO:0000259" key="1">
    <source>
        <dbReference type="Pfam" id="PF17921"/>
    </source>
</evidence>
<dbReference type="Proteomes" id="UP001529510">
    <property type="component" value="Unassembled WGS sequence"/>
</dbReference>
<dbReference type="EMBL" id="JAMKFB020000850">
    <property type="protein sequence ID" value="KAL0146901.1"/>
    <property type="molecule type" value="Genomic_DNA"/>
</dbReference>
<dbReference type="InterPro" id="IPR041588">
    <property type="entry name" value="Integrase_H2C2"/>
</dbReference>
<dbReference type="PANTHER" id="PTHR47331:SF3">
    <property type="match status" value="1"/>
</dbReference>
<dbReference type="InterPro" id="IPR008042">
    <property type="entry name" value="Retrotrans_Pao"/>
</dbReference>
<feature type="domain" description="Integrase zinc-binding" evidence="1">
    <location>
        <begin position="708"/>
        <end position="755"/>
    </location>
</feature>
<dbReference type="AlphaFoldDB" id="A0ABD0MDY9"/>
<dbReference type="Pfam" id="PF17921">
    <property type="entry name" value="Integrase_H2C2"/>
    <property type="match status" value="1"/>
</dbReference>
<sequence length="799" mass="90510">MLRLKDCRNRMICQHILHIDKNGDPVHTQKKEGNTEEKSVSSALVSLEKESCGCTGAGEGEPILAIVAVKVKSKKSEKTLETYTFMDPGSSATLCTETLIKQLNVRGKKAKILLRTMAQERPVDSYIVSDLEVCGLEEKEYVDLPKVYTQKRIPVRKEKIPSQRHIKKWPYLSKVHLPTIDAEIGLLIGTNIPKALEPWQVINSEGNGPYALKTALGWVVNGLSQETGSCWIGKEVQLAIAVNRISVESIEHLLVQQYNTYFAERCSEDKPEMSQDDRQFMSLKRRSMNPDLHKDYKIFMKDVITKGYAVQGPDLTNSLVGVLIRFRQEPVALMADIESIFYRVKVPDKDADLLCFLWWPEGDLAQPLVEYRMVVYLFGATSSPSCASYALRRTAEDASHEVTQELVDTVNLCSGGGFHLTKWISNSRAVLSSIPIEDRAKEVKDLDLSHSILPMERALGVQWSTETDMFTFKVQIQAKQSTRRGILSVVSSIYDPLGFLAPVVLPAKQLLRNLCKDKKGWDEEIQEDQEQKWCDWLSDLQKLSRFTVPRCIKPANFGSTKLAQLHHFADTSETGYGTVTYILMKNDKGDNHCSFLVAKSRVAPLKQITIPRLELTAAVVAVKIDKMMQQELRLNLEKSVFWTDSMTVLKYIENQNTRFKTFVANRLAVIQESTIANQWRVGGRLNKSAMPEETKRPVILSKDLRIATLVLQHIHEELGHSGRNHMLARLRQKYWILKSNSAIRKVIAQCLKCRRLHAKPIMQKMADLPADLVIADKPPFTNVGVDFFLDPWKSKEATV</sequence>
<name>A0ABD0MDY9_CIRMR</name>
<dbReference type="Gene3D" id="1.10.340.70">
    <property type="match status" value="1"/>
</dbReference>